<gene>
    <name evidence="1" type="ORF">ENX16_01995</name>
</gene>
<reference evidence="1" key="1">
    <citation type="journal article" date="2020" name="mSystems">
        <title>Genome- and Community-Level Interaction Insights into Carbon Utilization and Element Cycling Functions of Hydrothermarchaeota in Hydrothermal Sediment.</title>
        <authorList>
            <person name="Zhou Z."/>
            <person name="Liu Y."/>
            <person name="Xu W."/>
            <person name="Pan J."/>
            <person name="Luo Z.H."/>
            <person name="Li M."/>
        </authorList>
    </citation>
    <scope>NUCLEOTIDE SEQUENCE [LARGE SCALE GENOMIC DNA]</scope>
    <source>
        <strain evidence="1">SpSt-914</strain>
    </source>
</reference>
<comment type="caution">
    <text evidence="1">The sequence shown here is derived from an EMBL/GenBank/DDBJ whole genome shotgun (WGS) entry which is preliminary data.</text>
</comment>
<evidence type="ECO:0000313" key="1">
    <source>
        <dbReference type="EMBL" id="HGD12844.1"/>
    </source>
</evidence>
<organism evidence="1">
    <name type="scientific">candidate division WOR-3 bacterium</name>
    <dbReference type="NCBI Taxonomy" id="2052148"/>
    <lineage>
        <taxon>Bacteria</taxon>
        <taxon>Bacteria division WOR-3</taxon>
    </lineage>
</organism>
<sequence>MSPDDEEVYETVEDSLKELARHKVAIPTQYRLRWRLKSDSLPGGQKRLGSFLSLILNQKNRSANLILEKDPKESNWADFCGGGVMLREHNFRIIIGDYILHFGRGMIFAGPYARSGFSDIEDLITGSVFPRSAQENRNLRGIRIDYAQNRFAFSIAGSYSRRDARLDSSGSVSQLIFSGLHRDSSELLTKGQVGQLLSGATARIRLHPIFVTGLTVCGVRFNRSFAPQESIYSFYGQYLGQAGIYLTIGRLQRGGEIEIARSIPGGLAGSARVNVREGGLNLVLSGSVYGDRFFAPAGRRYSLTKRLNRTEMTGDAGYEWLGFWVRLRGNTYYDYLTDSVPGRLSLSAGYQVSSVGISITTGRKFRFEFERSRETRLEFNLQREVFQLLIYIGDEYLESGGAGGKLVGMNLKLKLHQAELGISAAACDIEGIGISLGVAEPGVMRSGTSYSFSKSGQRMSIAAGIRIGKVGRLDVKTGLTHAQRWETDFGLQIELAN</sequence>
<name>A0A7V3UZ90_UNCW3</name>
<protein>
    <submittedName>
        <fullName evidence="1">Uncharacterized protein</fullName>
    </submittedName>
</protein>
<dbReference type="AlphaFoldDB" id="A0A7V3UZ90"/>
<proteinExistence type="predicted"/>
<dbReference type="EMBL" id="DTMZ01000042">
    <property type="protein sequence ID" value="HGD12844.1"/>
    <property type="molecule type" value="Genomic_DNA"/>
</dbReference>
<accession>A0A7V3UZ90</accession>